<dbReference type="PANTHER" id="PTHR31497:SF0">
    <property type="entry name" value="AUTOCRINE PROLIFERATION REPRESSOR PROTEIN A"/>
    <property type="match status" value="1"/>
</dbReference>
<gene>
    <name evidence="2" type="ORF">ACAT0790_LOCUS12040</name>
</gene>
<sequence length="485" mass="54541">MGNYTQVDDMKLKSPIPELQGCDGFDCIEKYVNFDDGAFSWGQPAGDHGETNGVKWASYTLRMSSQAWMADETLKSAWTHRITIFVPETYQGGMKNSDVAALFIDQTVDTWAAQNMAVETGVVTASVSDVPNQDLTFPVTGHNLAEEDLKAWSWHKFVEDAEHPEWPLEMPDVKAVVRAMDAIAAYTHQGTLPKVNRFIVTGHSKRAMAAWMVGAVDKRVEAIVPLGMPLNLLQVGQEAAKDIGGIVPYSRPYLEYGDLNLTKEQVTKLAAINDPVHYIKRLTIPKLLILSGADDFFPPDCTRSWWGDLPKPKHIYVYGKGRHYGYDIKWNNGNKFLEVAGAFVSRIVYGDAMPEIAWKIDNQDGTIMVKQVSNHTPSAVRVFGAKTKDQGETRDFRNSDWMFYRFVKPTEQNDRIWLVKSPERVKWVGFFVAFEYEPVRPGGLPVRLTTEVSVTPSTRPFPDADGTLPEWQDVIDPPEDSFGLR</sequence>
<proteinExistence type="predicted"/>
<accession>A0A7S1LQA8</accession>
<protein>
    <submittedName>
        <fullName evidence="2">Uncharacterized protein</fullName>
    </submittedName>
</protein>
<name>A0A7S1LQA8_ALECA</name>
<dbReference type="EMBL" id="HBGE01020028">
    <property type="protein sequence ID" value="CAD9110257.1"/>
    <property type="molecule type" value="Transcribed_RNA"/>
</dbReference>
<reference evidence="2" key="1">
    <citation type="submission" date="2021-01" db="EMBL/GenBank/DDBJ databases">
        <authorList>
            <person name="Corre E."/>
            <person name="Pelletier E."/>
            <person name="Niang G."/>
            <person name="Scheremetjew M."/>
            <person name="Finn R."/>
            <person name="Kale V."/>
            <person name="Holt S."/>
            <person name="Cochrane G."/>
            <person name="Meng A."/>
            <person name="Brown T."/>
            <person name="Cohen L."/>
        </authorList>
    </citation>
    <scope>NUCLEOTIDE SEQUENCE</scope>
    <source>
        <strain evidence="2">OF101</strain>
    </source>
</reference>
<dbReference type="AlphaFoldDB" id="A0A7S1LQA8"/>
<organism evidence="2">
    <name type="scientific">Alexandrium catenella</name>
    <name type="common">Red tide dinoflagellate</name>
    <name type="synonym">Gonyaulax catenella</name>
    <dbReference type="NCBI Taxonomy" id="2925"/>
    <lineage>
        <taxon>Eukaryota</taxon>
        <taxon>Sar</taxon>
        <taxon>Alveolata</taxon>
        <taxon>Dinophyceae</taxon>
        <taxon>Gonyaulacales</taxon>
        <taxon>Pyrocystaceae</taxon>
        <taxon>Alexandrium</taxon>
    </lineage>
</organism>
<dbReference type="SUPFAM" id="SSF53474">
    <property type="entry name" value="alpha/beta-Hydrolases"/>
    <property type="match status" value="1"/>
</dbReference>
<feature type="region of interest" description="Disordered" evidence="1">
    <location>
        <begin position="456"/>
        <end position="485"/>
    </location>
</feature>
<dbReference type="PANTHER" id="PTHR31497">
    <property type="entry name" value="AUTOCRINE PROLIFERATION REPRESSOR PROTEIN A"/>
    <property type="match status" value="1"/>
</dbReference>
<evidence type="ECO:0000256" key="1">
    <source>
        <dbReference type="SAM" id="MobiDB-lite"/>
    </source>
</evidence>
<dbReference type="Pfam" id="PF10142">
    <property type="entry name" value="PhoPQ_related"/>
    <property type="match status" value="1"/>
</dbReference>
<dbReference type="InterPro" id="IPR029058">
    <property type="entry name" value="AB_hydrolase_fold"/>
</dbReference>
<dbReference type="InterPro" id="IPR009199">
    <property type="entry name" value="PhoPQ-act_pathogen-rel_PqaA"/>
</dbReference>
<evidence type="ECO:0000313" key="2">
    <source>
        <dbReference type="EMBL" id="CAD9110257.1"/>
    </source>
</evidence>
<dbReference type="Gene3D" id="3.40.50.1820">
    <property type="entry name" value="alpha/beta hydrolase"/>
    <property type="match status" value="1"/>
</dbReference>